<evidence type="ECO:0000313" key="2">
    <source>
        <dbReference type="Proteomes" id="UP000053586"/>
    </source>
</evidence>
<reference evidence="1 2" key="2">
    <citation type="journal article" date="2017" name="Antonie Van Leeuwenhoek">
        <title>Rhizobium rhizosphaerae sp. nov., a novel species isolated from rice rhizosphere.</title>
        <authorList>
            <person name="Zhao J.J."/>
            <person name="Zhang J."/>
            <person name="Zhang R.J."/>
            <person name="Zhang C.W."/>
            <person name="Yin H.Q."/>
            <person name="Zhang X.X."/>
        </authorList>
    </citation>
    <scope>NUCLEOTIDE SEQUENCE [LARGE SCALE GENOMIC DNA]</scope>
    <source>
        <strain evidence="1 2">ACAM 611</strain>
    </source>
</reference>
<accession>H5TEI0</accession>
<gene>
    <name evidence="1" type="ORF">GPUN_2592</name>
</gene>
<comment type="caution">
    <text evidence="1">The sequence shown here is derived from an EMBL/GenBank/DDBJ whole genome shotgun (WGS) entry which is preliminary data.</text>
</comment>
<reference evidence="1 2" key="1">
    <citation type="journal article" date="2012" name="J. Bacteriol.">
        <title>Genome sequence of proteorhodopsin-containing sea ice bacterium Glaciecola punicea ACAM 611T.</title>
        <authorList>
            <person name="Qin Q.-L."/>
            <person name="Xie B.-B."/>
            <person name="Shu Y.-L."/>
            <person name="Rong J.-C."/>
            <person name="Zhao D.-L."/>
            <person name="Zhang X.-Y."/>
            <person name="Chen X.-L."/>
            <person name="Zhou B.-C."/>
            <person name="Zhanga Y.-Z."/>
        </authorList>
    </citation>
    <scope>NUCLEOTIDE SEQUENCE [LARGE SCALE GENOMIC DNA]</scope>
    <source>
        <strain evidence="1 2">ACAM 611</strain>
    </source>
</reference>
<organism evidence="1 2">
    <name type="scientific">Glaciecola punicea ACAM 611</name>
    <dbReference type="NCBI Taxonomy" id="1121923"/>
    <lineage>
        <taxon>Bacteria</taxon>
        <taxon>Pseudomonadati</taxon>
        <taxon>Pseudomonadota</taxon>
        <taxon>Gammaproteobacteria</taxon>
        <taxon>Alteromonadales</taxon>
        <taxon>Alteromonadaceae</taxon>
        <taxon>Glaciecola</taxon>
    </lineage>
</organism>
<proteinExistence type="predicted"/>
<dbReference type="Proteomes" id="UP000053586">
    <property type="component" value="Unassembled WGS sequence"/>
</dbReference>
<evidence type="ECO:0000313" key="1">
    <source>
        <dbReference type="EMBL" id="GAB56707.1"/>
    </source>
</evidence>
<keyword evidence="2" id="KW-1185">Reference proteome</keyword>
<dbReference type="AlphaFoldDB" id="H5TEI0"/>
<dbReference type="EMBL" id="BAET01000031">
    <property type="protein sequence ID" value="GAB56707.1"/>
    <property type="molecule type" value="Genomic_DNA"/>
</dbReference>
<protein>
    <submittedName>
        <fullName evidence="1">Uncharacterized protein</fullName>
    </submittedName>
</protein>
<name>H5TEI0_9ALTE</name>
<sequence>MKKQYKPGQLTYINVMTIGKYVCLSKDFAYLFVPYYP</sequence>